<comment type="caution">
    <text evidence="2">The sequence shown here is derived from an EMBL/GenBank/DDBJ whole genome shotgun (WGS) entry which is preliminary data.</text>
</comment>
<evidence type="ECO:0000313" key="3">
    <source>
        <dbReference type="Proteomes" id="UP001311799"/>
    </source>
</evidence>
<accession>A0AAV9Y180</accession>
<dbReference type="Proteomes" id="UP001311799">
    <property type="component" value="Unassembled WGS sequence"/>
</dbReference>
<evidence type="ECO:0000256" key="1">
    <source>
        <dbReference type="SAM" id="Phobius"/>
    </source>
</evidence>
<keyword evidence="1" id="KW-0472">Membrane</keyword>
<proteinExistence type="predicted"/>
<organism evidence="2 3">
    <name type="scientific">Cryptosporidium xiaoi</name>
    <dbReference type="NCBI Taxonomy" id="659607"/>
    <lineage>
        <taxon>Eukaryota</taxon>
        <taxon>Sar</taxon>
        <taxon>Alveolata</taxon>
        <taxon>Apicomplexa</taxon>
        <taxon>Conoidasida</taxon>
        <taxon>Coccidia</taxon>
        <taxon>Eucoccidiorida</taxon>
        <taxon>Eimeriorina</taxon>
        <taxon>Cryptosporidiidae</taxon>
        <taxon>Cryptosporidium</taxon>
    </lineage>
</organism>
<dbReference type="AlphaFoldDB" id="A0AAV9Y180"/>
<keyword evidence="3" id="KW-1185">Reference proteome</keyword>
<sequence length="186" mass="21522">MKKVEFSVVVLIIIGILLPAFSEVIPSFIPINDIPDQELSRLSLKVLPILTNKYNIQIYSDRIRLDSRAKCQRMQDFDDKYVIKSMFIVQGCEIGVYVCDTEFHKQCLWIHKSHCQCSTNSDFWKLQECRITITKVPTGDSEYPYINVPIGECKLAVWIFVLFSLFGTVLLGFTVRLLTNSFYKVH</sequence>
<evidence type="ECO:0000313" key="2">
    <source>
        <dbReference type="EMBL" id="KAK6590473.1"/>
    </source>
</evidence>
<protein>
    <submittedName>
        <fullName evidence="2">Uncharacterized protein</fullName>
    </submittedName>
</protein>
<reference evidence="2 3" key="1">
    <citation type="submission" date="2023-10" db="EMBL/GenBank/DDBJ databases">
        <title>Comparative genomics analysis reveals potential genetic determinants of host preference in Cryptosporidium xiaoi.</title>
        <authorList>
            <person name="Xiao L."/>
            <person name="Li J."/>
        </authorList>
    </citation>
    <scope>NUCLEOTIDE SEQUENCE [LARGE SCALE GENOMIC DNA]</scope>
    <source>
        <strain evidence="2 3">52996</strain>
    </source>
</reference>
<keyword evidence="1" id="KW-1133">Transmembrane helix</keyword>
<feature type="transmembrane region" description="Helical" evidence="1">
    <location>
        <begin position="155"/>
        <end position="178"/>
    </location>
</feature>
<gene>
    <name evidence="2" type="ORF">RS030_152276</name>
</gene>
<dbReference type="EMBL" id="JAWDEY010000006">
    <property type="protein sequence ID" value="KAK6590473.1"/>
    <property type="molecule type" value="Genomic_DNA"/>
</dbReference>
<name>A0AAV9Y180_9CRYT</name>
<keyword evidence="1" id="KW-0812">Transmembrane</keyword>